<dbReference type="EMBL" id="JACHXP010000008">
    <property type="protein sequence ID" value="MBB3190709.1"/>
    <property type="molecule type" value="Genomic_DNA"/>
</dbReference>
<dbReference type="RefSeq" id="WP_183325506.1">
    <property type="nucleotide sequence ID" value="NZ_JACHXP010000008.1"/>
</dbReference>
<keyword evidence="1" id="KW-0732">Signal</keyword>
<comment type="caution">
    <text evidence="2">The sequence shown here is derived from an EMBL/GenBank/DDBJ whole genome shotgun (WGS) entry which is preliminary data.</text>
</comment>
<reference evidence="2 3" key="1">
    <citation type="submission" date="2020-08" db="EMBL/GenBank/DDBJ databases">
        <title>Genomic Encyclopedia of Type Strains, Phase III (KMG-III): the genomes of soil and plant-associated and newly described type strains.</title>
        <authorList>
            <person name="Whitman W."/>
        </authorList>
    </citation>
    <scope>NUCLEOTIDE SEQUENCE [LARGE SCALE GENOMIC DNA]</scope>
    <source>
        <strain evidence="2 3">CECT 7282</strain>
    </source>
</reference>
<dbReference type="Proteomes" id="UP000547614">
    <property type="component" value="Unassembled WGS sequence"/>
</dbReference>
<dbReference type="AlphaFoldDB" id="A0A839VBD3"/>
<name>A0A839VBD3_9GAMM</name>
<gene>
    <name evidence="2" type="ORF">FHR94_001943</name>
</gene>
<protein>
    <submittedName>
        <fullName evidence="2">Uncharacterized protein</fullName>
    </submittedName>
</protein>
<feature type="chain" id="PRO_5032409875" evidence="1">
    <location>
        <begin position="26"/>
        <end position="144"/>
    </location>
</feature>
<keyword evidence="3" id="KW-1185">Reference proteome</keyword>
<sequence length="144" mass="15602">MNIKLSLVGIAAFVVLAGTSLSASAETEMEKALNNGAQQLTADEIAEQFVGKTGIWVSASGDRKMRIHYSEDNVLTGKQVKGEWSGSGYYGVANDDSICVSWDHVDEGRLRCLEVLVVDDVVTKFNVDGSLNGSYEKFEDGKTF</sequence>
<accession>A0A839VBD3</accession>
<evidence type="ECO:0000256" key="1">
    <source>
        <dbReference type="SAM" id="SignalP"/>
    </source>
</evidence>
<evidence type="ECO:0000313" key="2">
    <source>
        <dbReference type="EMBL" id="MBB3190709.1"/>
    </source>
</evidence>
<evidence type="ECO:0000313" key="3">
    <source>
        <dbReference type="Proteomes" id="UP000547614"/>
    </source>
</evidence>
<organism evidence="2 3">
    <name type="scientific">Halomonas cerina</name>
    <dbReference type="NCBI Taxonomy" id="447424"/>
    <lineage>
        <taxon>Bacteria</taxon>
        <taxon>Pseudomonadati</taxon>
        <taxon>Pseudomonadota</taxon>
        <taxon>Gammaproteobacteria</taxon>
        <taxon>Oceanospirillales</taxon>
        <taxon>Halomonadaceae</taxon>
        <taxon>Halomonas</taxon>
    </lineage>
</organism>
<feature type="signal peptide" evidence="1">
    <location>
        <begin position="1"/>
        <end position="25"/>
    </location>
</feature>
<proteinExistence type="predicted"/>